<reference evidence="5" key="1">
    <citation type="submission" date="2020-05" db="EMBL/GenBank/DDBJ databases">
        <authorList>
            <person name="Chiriac C."/>
            <person name="Salcher M."/>
            <person name="Ghai R."/>
            <person name="Kavagutti S V."/>
        </authorList>
    </citation>
    <scope>NUCLEOTIDE SEQUENCE</scope>
</reference>
<evidence type="ECO:0000313" key="6">
    <source>
        <dbReference type="EMBL" id="CAB4890453.1"/>
    </source>
</evidence>
<evidence type="ECO:0000313" key="7">
    <source>
        <dbReference type="EMBL" id="CAB4961506.1"/>
    </source>
</evidence>
<dbReference type="AlphaFoldDB" id="A0A6J6REM1"/>
<dbReference type="EMBL" id="CAEZYL010000017">
    <property type="protein sequence ID" value="CAB4719868.1"/>
    <property type="molecule type" value="Genomic_DNA"/>
</dbReference>
<keyword evidence="1" id="KW-1133">Transmembrane helix</keyword>
<keyword evidence="1" id="KW-0812">Transmembrane</keyword>
<feature type="transmembrane region" description="Helical" evidence="1">
    <location>
        <begin position="76"/>
        <end position="109"/>
    </location>
</feature>
<evidence type="ECO:0000313" key="8">
    <source>
        <dbReference type="EMBL" id="CAB5004371.1"/>
    </source>
</evidence>
<protein>
    <submittedName>
        <fullName evidence="5">Unannotated protein</fullName>
    </submittedName>
</protein>
<keyword evidence="1" id="KW-0472">Membrane</keyword>
<dbReference type="EMBL" id="CAEZUY010000023">
    <property type="protein sequence ID" value="CAB4610952.1"/>
    <property type="molecule type" value="Genomic_DNA"/>
</dbReference>
<evidence type="ECO:0000313" key="4">
    <source>
        <dbReference type="EMBL" id="CAB4610952.1"/>
    </source>
</evidence>
<proteinExistence type="predicted"/>
<evidence type="ECO:0000313" key="3">
    <source>
        <dbReference type="EMBL" id="CAB4582711.1"/>
    </source>
</evidence>
<dbReference type="EMBL" id="CAFBNS010000085">
    <property type="protein sequence ID" value="CAB4961506.1"/>
    <property type="molecule type" value="Genomic_DNA"/>
</dbReference>
<name>A0A6J6REM1_9ZZZZ</name>
<evidence type="ECO:0000313" key="5">
    <source>
        <dbReference type="EMBL" id="CAB4719868.1"/>
    </source>
</evidence>
<feature type="transmembrane region" description="Helical" evidence="1">
    <location>
        <begin position="5"/>
        <end position="23"/>
    </location>
</feature>
<evidence type="ECO:0000256" key="1">
    <source>
        <dbReference type="SAM" id="Phobius"/>
    </source>
</evidence>
<dbReference type="EMBL" id="CAFBPI010000003">
    <property type="protein sequence ID" value="CAB5004371.1"/>
    <property type="molecule type" value="Genomic_DNA"/>
</dbReference>
<gene>
    <name evidence="2" type="ORF">UFOPK1380_00284</name>
    <name evidence="3" type="ORF">UFOPK1778_00104</name>
    <name evidence="4" type="ORF">UFOPK1863_00394</name>
    <name evidence="5" type="ORF">UFOPK2689_00461</name>
    <name evidence="6" type="ORF">UFOPK3555_00301</name>
    <name evidence="7" type="ORF">UFOPK3874_00558</name>
    <name evidence="8" type="ORF">UFOPK4095_00080</name>
</gene>
<dbReference type="EMBL" id="CAEZUD010000002">
    <property type="protein sequence ID" value="CAB4582711.1"/>
    <property type="molecule type" value="Genomic_DNA"/>
</dbReference>
<dbReference type="EMBL" id="CAFBME010000016">
    <property type="protein sequence ID" value="CAB4890453.1"/>
    <property type="molecule type" value="Genomic_DNA"/>
</dbReference>
<organism evidence="5">
    <name type="scientific">freshwater metagenome</name>
    <dbReference type="NCBI Taxonomy" id="449393"/>
    <lineage>
        <taxon>unclassified sequences</taxon>
        <taxon>metagenomes</taxon>
        <taxon>ecological metagenomes</taxon>
    </lineage>
</organism>
<accession>A0A6J6REM1</accession>
<sequence>MASGFIYLIILGMWVAYFLPRWISSHDDASGRTQERYKSAMRVVADNGSNFPAADTAPRVNREQQLNQRRVIFSSLTFTLVLSAIMVVLGFIALPILLIPVSALGIYVVNVRRQIRVSQLKARRVSAFAQIGAAKVITEPIERIAAPINHEHWIPLADRPENSGVVIIPKESPSWQPIRIPAPTYVSAAKAVPSQRVIDLTVPGKWLEEQKALLHAALPNRDDLFDQELANEAAKGPDQAVNE</sequence>
<dbReference type="EMBL" id="CAEZSC010000009">
    <property type="protein sequence ID" value="CAB4530899.1"/>
    <property type="molecule type" value="Genomic_DNA"/>
</dbReference>
<evidence type="ECO:0000313" key="2">
    <source>
        <dbReference type="EMBL" id="CAB4530899.1"/>
    </source>
</evidence>